<name>A0ABU9EAI4_9BACT</name>
<reference evidence="2 3" key="1">
    <citation type="submission" date="2024-02" db="EMBL/GenBank/DDBJ databases">
        <title>A novel Gemmatimonadota bacterium.</title>
        <authorList>
            <person name="Du Z.-J."/>
            <person name="Ye Y.-Q."/>
        </authorList>
    </citation>
    <scope>NUCLEOTIDE SEQUENCE [LARGE SCALE GENOMIC DNA]</scope>
    <source>
        <strain evidence="2 3">DH-20</strain>
    </source>
</reference>
<dbReference type="EMBL" id="JBBHLI010000007">
    <property type="protein sequence ID" value="MEK9501718.1"/>
    <property type="molecule type" value="Genomic_DNA"/>
</dbReference>
<evidence type="ECO:0000313" key="3">
    <source>
        <dbReference type="Proteomes" id="UP001484239"/>
    </source>
</evidence>
<dbReference type="RefSeq" id="WP_405278700.1">
    <property type="nucleotide sequence ID" value="NZ_CP144380.1"/>
</dbReference>
<dbReference type="InterPro" id="IPR052164">
    <property type="entry name" value="Anthracycline_SecMetBiosynth"/>
</dbReference>
<accession>A0ABU9EAI4</accession>
<keyword evidence="3" id="KW-1185">Reference proteome</keyword>
<dbReference type="InterPro" id="IPR004360">
    <property type="entry name" value="Glyas_Fos-R_dOase_dom"/>
</dbReference>
<protein>
    <submittedName>
        <fullName evidence="2">VOC family protein</fullName>
    </submittedName>
</protein>
<feature type="domain" description="VOC" evidence="1">
    <location>
        <begin position="1"/>
        <end position="120"/>
    </location>
</feature>
<proteinExistence type="predicted"/>
<comment type="caution">
    <text evidence="2">The sequence shown here is derived from an EMBL/GenBank/DDBJ whole genome shotgun (WGS) entry which is preliminary data.</text>
</comment>
<dbReference type="PROSITE" id="PS51819">
    <property type="entry name" value="VOC"/>
    <property type="match status" value="1"/>
</dbReference>
<evidence type="ECO:0000259" key="1">
    <source>
        <dbReference type="PROSITE" id="PS51819"/>
    </source>
</evidence>
<dbReference type="Proteomes" id="UP001484239">
    <property type="component" value="Unassembled WGS sequence"/>
</dbReference>
<dbReference type="InterPro" id="IPR029068">
    <property type="entry name" value="Glyas_Bleomycin-R_OHBP_Dase"/>
</dbReference>
<dbReference type="SUPFAM" id="SSF54593">
    <property type="entry name" value="Glyoxalase/Bleomycin resistance protein/Dihydroxybiphenyl dioxygenase"/>
    <property type="match status" value="1"/>
</dbReference>
<gene>
    <name evidence="2" type="ORF">WI372_12065</name>
</gene>
<dbReference type="Pfam" id="PF00903">
    <property type="entry name" value="Glyoxalase"/>
    <property type="match status" value="1"/>
</dbReference>
<dbReference type="PANTHER" id="PTHR33993">
    <property type="entry name" value="GLYOXALASE-RELATED"/>
    <property type="match status" value="1"/>
</dbReference>
<evidence type="ECO:0000313" key="2">
    <source>
        <dbReference type="EMBL" id="MEK9501718.1"/>
    </source>
</evidence>
<dbReference type="InterPro" id="IPR037523">
    <property type="entry name" value="VOC_core"/>
</dbReference>
<organism evidence="2 3">
    <name type="scientific">Gaopeijia maritima</name>
    <dbReference type="NCBI Taxonomy" id="3119007"/>
    <lineage>
        <taxon>Bacteria</taxon>
        <taxon>Pseudomonadati</taxon>
        <taxon>Gemmatimonadota</taxon>
        <taxon>Longimicrobiia</taxon>
        <taxon>Gaopeijiales</taxon>
        <taxon>Gaopeijiaceae</taxon>
        <taxon>Gaopeijia</taxon>
    </lineage>
</organism>
<sequence>MIEFTATRSVLAVRDLESSTRFYRDVLGFSSDPIEAPGWSFLSRGPVSLMLGECPDEMPAGATGNHSWFLHVMVRDIDELHRDLQKAGVRIPVPIGDRSHGHREFVLETPDGHRILFAEPIPLSTSGGDSASAPEIGH</sequence>
<dbReference type="PANTHER" id="PTHR33993:SF14">
    <property type="entry name" value="GB|AAF24581.1"/>
    <property type="match status" value="1"/>
</dbReference>
<dbReference type="Gene3D" id="3.10.180.10">
    <property type="entry name" value="2,3-Dihydroxybiphenyl 1,2-Dioxygenase, domain 1"/>
    <property type="match status" value="1"/>
</dbReference>